<dbReference type="AlphaFoldDB" id="A0ABD0S8F5"/>
<gene>
    <name evidence="2" type="ORF">ABMA28_011097</name>
</gene>
<protein>
    <submittedName>
        <fullName evidence="2">Uncharacterized protein</fullName>
    </submittedName>
</protein>
<evidence type="ECO:0000313" key="2">
    <source>
        <dbReference type="EMBL" id="KAL0809564.1"/>
    </source>
</evidence>
<reference evidence="2 3" key="1">
    <citation type="submission" date="2024-06" db="EMBL/GenBank/DDBJ databases">
        <title>A chromosome-level genome assembly of beet webworm, Loxostege sticticalis.</title>
        <authorList>
            <person name="Zhang Y."/>
        </authorList>
    </citation>
    <scope>NUCLEOTIDE SEQUENCE [LARGE SCALE GENOMIC DNA]</scope>
    <source>
        <strain evidence="2">AQ028</strain>
        <tissue evidence="2">Male pupae</tissue>
    </source>
</reference>
<feature type="chain" id="PRO_5044856214" evidence="1">
    <location>
        <begin position="21"/>
        <end position="195"/>
    </location>
</feature>
<evidence type="ECO:0000256" key="1">
    <source>
        <dbReference type="SAM" id="SignalP"/>
    </source>
</evidence>
<feature type="signal peptide" evidence="1">
    <location>
        <begin position="1"/>
        <end position="20"/>
    </location>
</feature>
<dbReference type="EMBL" id="JBEDNZ010000028">
    <property type="protein sequence ID" value="KAL0809564.1"/>
    <property type="molecule type" value="Genomic_DNA"/>
</dbReference>
<dbReference type="Proteomes" id="UP001549921">
    <property type="component" value="Unassembled WGS sequence"/>
</dbReference>
<organism evidence="2 3">
    <name type="scientific">Loxostege sticticalis</name>
    <name type="common">Beet webworm moth</name>
    <dbReference type="NCBI Taxonomy" id="481309"/>
    <lineage>
        <taxon>Eukaryota</taxon>
        <taxon>Metazoa</taxon>
        <taxon>Ecdysozoa</taxon>
        <taxon>Arthropoda</taxon>
        <taxon>Hexapoda</taxon>
        <taxon>Insecta</taxon>
        <taxon>Pterygota</taxon>
        <taxon>Neoptera</taxon>
        <taxon>Endopterygota</taxon>
        <taxon>Lepidoptera</taxon>
        <taxon>Glossata</taxon>
        <taxon>Ditrysia</taxon>
        <taxon>Pyraloidea</taxon>
        <taxon>Crambidae</taxon>
        <taxon>Pyraustinae</taxon>
        <taxon>Loxostege</taxon>
    </lineage>
</organism>
<proteinExistence type="predicted"/>
<dbReference type="PROSITE" id="PS51257">
    <property type="entry name" value="PROKAR_LIPOPROTEIN"/>
    <property type="match status" value="1"/>
</dbReference>
<name>A0ABD0S8F5_LOXSC</name>
<keyword evidence="1" id="KW-0732">Signal</keyword>
<accession>A0ABD0S8F5</accession>
<sequence>MGRSYIIFSLVMAVIHTSMAACPRQNTKLVEDILSPANAERALQILRLAAIGSKLTPANPGFGLLEEIVGPRFLSNAVLPAKPLVPELRRLPLPRQIVSQPVAPCQEVYPPVVAPTVIQEKVYPSLPIPQPCAVGTPVVPEVYPSAPVPLVNPFLPAASPVSAMAPPTSSLLPPVNPTQVRSHFLRKIPIPPPCL</sequence>
<evidence type="ECO:0000313" key="3">
    <source>
        <dbReference type="Proteomes" id="UP001549921"/>
    </source>
</evidence>
<comment type="caution">
    <text evidence="2">The sequence shown here is derived from an EMBL/GenBank/DDBJ whole genome shotgun (WGS) entry which is preliminary data.</text>
</comment>